<reference evidence="1" key="1">
    <citation type="submission" date="2021-02" db="EMBL/GenBank/DDBJ databases">
        <authorList>
            <person name="Nowell W R."/>
        </authorList>
    </citation>
    <scope>NUCLEOTIDE SEQUENCE</scope>
</reference>
<organism evidence="1 2">
    <name type="scientific">Rotaria socialis</name>
    <dbReference type="NCBI Taxonomy" id="392032"/>
    <lineage>
        <taxon>Eukaryota</taxon>
        <taxon>Metazoa</taxon>
        <taxon>Spiralia</taxon>
        <taxon>Gnathifera</taxon>
        <taxon>Rotifera</taxon>
        <taxon>Eurotatoria</taxon>
        <taxon>Bdelloidea</taxon>
        <taxon>Philodinida</taxon>
        <taxon>Philodinidae</taxon>
        <taxon>Rotaria</taxon>
    </lineage>
</organism>
<name>A0A821VLP2_9BILA</name>
<comment type="caution">
    <text evidence="1">The sequence shown here is derived from an EMBL/GenBank/DDBJ whole genome shotgun (WGS) entry which is preliminary data.</text>
</comment>
<gene>
    <name evidence="1" type="ORF">UJA718_LOCUS45842</name>
</gene>
<accession>A0A821VLP2</accession>
<dbReference type="Proteomes" id="UP000663873">
    <property type="component" value="Unassembled WGS sequence"/>
</dbReference>
<evidence type="ECO:0000313" key="1">
    <source>
        <dbReference type="EMBL" id="CAF4908158.1"/>
    </source>
</evidence>
<sequence length="52" mass="5910">MMFVRGEDLLIKFKNDLQLLNYTLPIRSFSGTLQAVEQVRVTFPVGSIPARV</sequence>
<protein>
    <submittedName>
        <fullName evidence="1">Uncharacterized protein</fullName>
    </submittedName>
</protein>
<feature type="non-terminal residue" evidence="1">
    <location>
        <position position="1"/>
    </location>
</feature>
<dbReference type="EMBL" id="CAJOBP010078974">
    <property type="protein sequence ID" value="CAF4908158.1"/>
    <property type="molecule type" value="Genomic_DNA"/>
</dbReference>
<feature type="non-terminal residue" evidence="1">
    <location>
        <position position="52"/>
    </location>
</feature>
<proteinExistence type="predicted"/>
<dbReference type="AlphaFoldDB" id="A0A821VLP2"/>
<evidence type="ECO:0000313" key="2">
    <source>
        <dbReference type="Proteomes" id="UP000663873"/>
    </source>
</evidence>
<keyword evidence="2" id="KW-1185">Reference proteome</keyword>